<dbReference type="CDD" id="cd07943">
    <property type="entry name" value="DRE_TIM_HOA"/>
    <property type="match status" value="1"/>
</dbReference>
<name>A0A1I6F250_9PSEU</name>
<dbReference type="InterPro" id="IPR050073">
    <property type="entry name" value="2-IPM_HCS-like"/>
</dbReference>
<feature type="binding site" evidence="7">
    <location>
        <position position="12"/>
    </location>
    <ligand>
        <name>Mn(2+)</name>
        <dbReference type="ChEBI" id="CHEBI:29035"/>
    </ligand>
</feature>
<keyword evidence="4 7" id="KW-0464">Manganese</keyword>
<feature type="domain" description="Pyruvate carboxyltransferase" evidence="9">
    <location>
        <begin position="3"/>
        <end position="255"/>
    </location>
</feature>
<dbReference type="NCBIfam" id="TIGR03217">
    <property type="entry name" value="4OH_2_O_val_ald"/>
    <property type="match status" value="1"/>
</dbReference>
<comment type="catalytic activity">
    <reaction evidence="7">
        <text>(S)-4-hydroxy-2-oxopentanoate = acetaldehyde + pyruvate</text>
        <dbReference type="Rhea" id="RHEA:22624"/>
        <dbReference type="ChEBI" id="CHEBI:15343"/>
        <dbReference type="ChEBI" id="CHEBI:15361"/>
        <dbReference type="ChEBI" id="CHEBI:73143"/>
        <dbReference type="EC" id="4.1.3.39"/>
    </reaction>
</comment>
<dbReference type="OrthoDB" id="9803573at2"/>
<dbReference type="InterPro" id="IPR035685">
    <property type="entry name" value="DRE_TIM_HOA"/>
</dbReference>
<dbReference type="GO" id="GO:0009098">
    <property type="term" value="P:L-leucine biosynthetic process"/>
    <property type="evidence" value="ECO:0007669"/>
    <property type="project" value="TreeGrafter"/>
</dbReference>
<evidence type="ECO:0000256" key="1">
    <source>
        <dbReference type="ARBA" id="ARBA00008944"/>
    </source>
</evidence>
<feature type="binding site" evidence="7">
    <location>
        <position position="285"/>
    </location>
    <ligand>
        <name>substrate</name>
    </ligand>
</feature>
<dbReference type="GO" id="GO:0008701">
    <property type="term" value="F:4-hydroxy-2-oxovalerate aldolase activity"/>
    <property type="evidence" value="ECO:0007669"/>
    <property type="project" value="UniProtKB-UniRule"/>
</dbReference>
<evidence type="ECO:0000313" key="11">
    <source>
        <dbReference type="Proteomes" id="UP000198583"/>
    </source>
</evidence>
<feature type="binding site" evidence="7">
    <location>
        <position position="196"/>
    </location>
    <ligand>
        <name>Mn(2+)</name>
        <dbReference type="ChEBI" id="CHEBI:29035"/>
    </ligand>
</feature>
<comment type="catalytic activity">
    <reaction evidence="6">
        <text>(S)-4-hydroxy-2-oxohexanoate = propanal + pyruvate</text>
        <dbReference type="Rhea" id="RHEA:36003"/>
        <dbReference type="ChEBI" id="CHEBI:15361"/>
        <dbReference type="ChEBI" id="CHEBI:17153"/>
        <dbReference type="ChEBI" id="CHEBI:73142"/>
        <dbReference type="EC" id="4.1.3.43"/>
    </reaction>
    <physiologicalReaction direction="left-to-right" evidence="6">
        <dbReference type="Rhea" id="RHEA:36004"/>
    </physiologicalReaction>
</comment>
<evidence type="ECO:0000256" key="6">
    <source>
        <dbReference type="ARBA" id="ARBA00023518"/>
    </source>
</evidence>
<dbReference type="PANTHER" id="PTHR10277">
    <property type="entry name" value="HOMOCITRATE SYNTHASE-RELATED"/>
    <property type="match status" value="1"/>
</dbReference>
<evidence type="ECO:0000313" key="10">
    <source>
        <dbReference type="EMBL" id="SFR23837.1"/>
    </source>
</evidence>
<dbReference type="Gene3D" id="3.20.20.70">
    <property type="entry name" value="Aldolase class I"/>
    <property type="match status" value="1"/>
</dbReference>
<feature type="active site" description="Proton acceptor" evidence="7">
    <location>
        <position position="15"/>
    </location>
</feature>
<proteinExistence type="inferred from homology"/>
<evidence type="ECO:0000259" key="9">
    <source>
        <dbReference type="PROSITE" id="PS50991"/>
    </source>
</evidence>
<dbReference type="InterPro" id="IPR000891">
    <property type="entry name" value="PYR_CT"/>
</dbReference>
<dbReference type="HAMAP" id="MF_01656">
    <property type="entry name" value="HOA"/>
    <property type="match status" value="1"/>
</dbReference>
<feature type="binding site" evidence="7">
    <location>
        <position position="165"/>
    </location>
    <ligand>
        <name>substrate</name>
    </ligand>
</feature>
<dbReference type="STRING" id="84724.SAMN04488564_107175"/>
<organism evidence="10 11">
    <name type="scientific">Lentzea waywayandensis</name>
    <dbReference type="NCBI Taxonomy" id="84724"/>
    <lineage>
        <taxon>Bacteria</taxon>
        <taxon>Bacillati</taxon>
        <taxon>Actinomycetota</taxon>
        <taxon>Actinomycetes</taxon>
        <taxon>Pseudonocardiales</taxon>
        <taxon>Pseudonocardiaceae</taxon>
        <taxon>Lentzea</taxon>
    </lineage>
</organism>
<accession>A0A1I6F250</accession>
<keyword evidence="11" id="KW-1185">Reference proteome</keyword>
<evidence type="ECO:0000256" key="4">
    <source>
        <dbReference type="ARBA" id="ARBA00023211"/>
    </source>
</evidence>
<dbReference type="NCBIfam" id="NF006049">
    <property type="entry name" value="PRK08195.1"/>
    <property type="match status" value="1"/>
</dbReference>
<dbReference type="Pfam" id="PF00682">
    <property type="entry name" value="HMGL-like"/>
    <property type="match status" value="1"/>
</dbReference>
<comment type="similarity">
    <text evidence="1 7">Belongs to the 4-hydroxy-2-oxovalerate aldolase family.</text>
</comment>
<dbReference type="InterPro" id="IPR017629">
    <property type="entry name" value="4OH_2_O-val_aldolase"/>
</dbReference>
<dbReference type="SUPFAM" id="SSF51569">
    <property type="entry name" value="Aldolase"/>
    <property type="match status" value="1"/>
</dbReference>
<sequence length="334" mass="35990">MKIYLQDVTLRDGMHALRHRIDPQKVTEIARALDQAGVDAVEVSHGDGLSGGSLVYGPGSHTDWEWIEAAAEALTQAKLTTLLLPGIGTLHDLKRAHSLGVRSVRIATHCTEADISAQHIAGARDLGMDVSGFLMMSHLAEPQELARQAKLMESYGANCVYVTDSGGRLLPHDVRTRIRAYKDVLDADTEIGIHAHENLSLAVANSITAVEEGATRVDASLAGLGAGAGNCPIEPFVAVANLQEWQHNADLFALQDAADDLVRPLMDRPVRVDRESLTLGYAGVYGSFLRHADTAAQRTGADVRTLLLEAGRRRLVGGQEDMLTDIALDLTRQT</sequence>
<dbReference type="InterPro" id="IPR012425">
    <property type="entry name" value="DmpG_comm"/>
</dbReference>
<feature type="binding site" evidence="7">
    <location>
        <begin position="11"/>
        <end position="12"/>
    </location>
    <ligand>
        <name>substrate</name>
    </ligand>
</feature>
<gene>
    <name evidence="10" type="ORF">SAMN04488564_107175</name>
</gene>
<evidence type="ECO:0000256" key="5">
    <source>
        <dbReference type="ARBA" id="ARBA00023239"/>
    </source>
</evidence>
<evidence type="ECO:0000256" key="7">
    <source>
        <dbReference type="HAMAP-Rule" id="MF_01656"/>
    </source>
</evidence>
<dbReference type="PANTHER" id="PTHR10277:SF9">
    <property type="entry name" value="2-ISOPROPYLMALATE SYNTHASE 1, CHLOROPLASTIC-RELATED"/>
    <property type="match status" value="1"/>
</dbReference>
<dbReference type="GO" id="GO:0030145">
    <property type="term" value="F:manganese ion binding"/>
    <property type="evidence" value="ECO:0007669"/>
    <property type="project" value="UniProtKB-UniRule"/>
</dbReference>
<keyword evidence="3 7" id="KW-0058">Aromatic hydrocarbons catabolism</keyword>
<feature type="binding site" evidence="7">
    <location>
        <position position="194"/>
    </location>
    <ligand>
        <name>Mn(2+)</name>
        <dbReference type="ChEBI" id="CHEBI:29035"/>
    </ligand>
</feature>
<dbReference type="Gene3D" id="1.10.8.60">
    <property type="match status" value="1"/>
</dbReference>
<dbReference type="EMBL" id="FOYL01000007">
    <property type="protein sequence ID" value="SFR23837.1"/>
    <property type="molecule type" value="Genomic_DNA"/>
</dbReference>
<dbReference type="Proteomes" id="UP000198583">
    <property type="component" value="Unassembled WGS sequence"/>
</dbReference>
<dbReference type="PROSITE" id="PS50991">
    <property type="entry name" value="PYR_CT"/>
    <property type="match status" value="1"/>
</dbReference>
<dbReference type="InterPro" id="IPR013785">
    <property type="entry name" value="Aldolase_TIM"/>
</dbReference>
<evidence type="ECO:0000256" key="8">
    <source>
        <dbReference type="NCBIfam" id="TIGR03217"/>
    </source>
</evidence>
<evidence type="ECO:0000256" key="2">
    <source>
        <dbReference type="ARBA" id="ARBA00022723"/>
    </source>
</evidence>
<dbReference type="AlphaFoldDB" id="A0A1I6F250"/>
<keyword evidence="2 7" id="KW-0479">Metal-binding</keyword>
<dbReference type="EC" id="4.1.3.39" evidence="7 8"/>
<feature type="site" description="Transition state stabilizer" evidence="7">
    <location>
        <position position="11"/>
    </location>
</feature>
<keyword evidence="5 7" id="KW-0456">Lyase</keyword>
<reference evidence="11" key="1">
    <citation type="submission" date="2016-10" db="EMBL/GenBank/DDBJ databases">
        <authorList>
            <person name="Varghese N."/>
            <person name="Submissions S."/>
        </authorList>
    </citation>
    <scope>NUCLEOTIDE SEQUENCE [LARGE SCALE GENOMIC DNA]</scope>
    <source>
        <strain evidence="11">DSM 44232</strain>
    </source>
</reference>
<dbReference type="Pfam" id="PF07836">
    <property type="entry name" value="DmpG_comm"/>
    <property type="match status" value="1"/>
</dbReference>
<dbReference type="RefSeq" id="WP_093599847.1">
    <property type="nucleotide sequence ID" value="NZ_FOYL01000007.1"/>
</dbReference>
<dbReference type="SUPFAM" id="SSF89000">
    <property type="entry name" value="post-HMGL domain-like"/>
    <property type="match status" value="1"/>
</dbReference>
<feature type="binding site" evidence="7">
    <location>
        <position position="194"/>
    </location>
    <ligand>
        <name>substrate</name>
    </ligand>
</feature>
<dbReference type="GO" id="GO:0003852">
    <property type="term" value="F:2-isopropylmalate synthase activity"/>
    <property type="evidence" value="ECO:0007669"/>
    <property type="project" value="TreeGrafter"/>
</dbReference>
<protein>
    <recommendedName>
        <fullName evidence="7 8">4-hydroxy-2-oxovalerate aldolase</fullName>
        <shortName evidence="7">HOA</shortName>
        <ecNumber evidence="7 8">4.1.3.39</ecNumber>
    </recommendedName>
    <alternativeName>
        <fullName evidence="7">4-hydroxy-2-keto-pentanoic acid aldolase</fullName>
    </alternativeName>
    <alternativeName>
        <fullName evidence="7">4-hydroxy-2-oxopentanoate aldolase</fullName>
    </alternativeName>
</protein>
<evidence type="ECO:0000256" key="3">
    <source>
        <dbReference type="ARBA" id="ARBA00022797"/>
    </source>
</evidence>